<name>A0A7J0D9M4_9ERIC</name>
<dbReference type="Proteomes" id="UP000585474">
    <property type="component" value="Unassembled WGS sequence"/>
</dbReference>
<dbReference type="EMBL" id="BJWL01000124">
    <property type="protein sequence ID" value="GFS30491.1"/>
    <property type="molecule type" value="Genomic_DNA"/>
</dbReference>
<evidence type="ECO:0000313" key="2">
    <source>
        <dbReference type="EMBL" id="GFS30491.1"/>
    </source>
</evidence>
<keyword evidence="3" id="KW-1185">Reference proteome</keyword>
<protein>
    <submittedName>
        <fullName evidence="2">Uncharacterized protein</fullName>
    </submittedName>
</protein>
<feature type="region of interest" description="Disordered" evidence="1">
    <location>
        <begin position="191"/>
        <end position="247"/>
    </location>
</feature>
<sequence>MGEQLHPRPKLVQVPLDRCTFFPPSDSHLKIPTIHMPSIPFGIITVPDHQILMKFLVLARISASEKQWYNWISFSANGYLHNRHAPKPINTFSNDMCNIGKYVSDCSLVLRKYCPLMLTAAQGSPPLPPCVFIEKVMVKEGGLNRVEVREMRRMAAASVWNCIKDQATASTTNGRDKIPCFGGKVGQQAQGISTTTKTSKGQTKPATSPGCEGLGRGATFGRGSARGGLPAANRGGCNARGGLNPLG</sequence>
<organism evidence="2 3">
    <name type="scientific">Actinidia rufa</name>
    <dbReference type="NCBI Taxonomy" id="165716"/>
    <lineage>
        <taxon>Eukaryota</taxon>
        <taxon>Viridiplantae</taxon>
        <taxon>Streptophyta</taxon>
        <taxon>Embryophyta</taxon>
        <taxon>Tracheophyta</taxon>
        <taxon>Spermatophyta</taxon>
        <taxon>Magnoliopsida</taxon>
        <taxon>eudicotyledons</taxon>
        <taxon>Gunneridae</taxon>
        <taxon>Pentapetalae</taxon>
        <taxon>asterids</taxon>
        <taxon>Ericales</taxon>
        <taxon>Actinidiaceae</taxon>
        <taxon>Actinidia</taxon>
    </lineage>
</organism>
<proteinExistence type="predicted"/>
<gene>
    <name evidence="2" type="ORF">Acr_00g0012200</name>
</gene>
<feature type="compositionally biased region" description="Low complexity" evidence="1">
    <location>
        <begin position="231"/>
        <end position="247"/>
    </location>
</feature>
<reference evidence="3" key="1">
    <citation type="submission" date="2019-07" db="EMBL/GenBank/DDBJ databases">
        <title>De Novo Assembly of kiwifruit Actinidia rufa.</title>
        <authorList>
            <person name="Sugita-Konishi S."/>
            <person name="Sato K."/>
            <person name="Mori E."/>
            <person name="Abe Y."/>
            <person name="Kisaki G."/>
            <person name="Hamano K."/>
            <person name="Suezawa K."/>
            <person name="Otani M."/>
            <person name="Fukuda T."/>
            <person name="Manabe T."/>
            <person name="Gomi K."/>
            <person name="Tabuchi M."/>
            <person name="Akimitsu K."/>
            <person name="Kataoka I."/>
        </authorList>
    </citation>
    <scope>NUCLEOTIDE SEQUENCE [LARGE SCALE GENOMIC DNA]</scope>
    <source>
        <strain evidence="3">cv. Fuchu</strain>
    </source>
</reference>
<dbReference type="AlphaFoldDB" id="A0A7J0D9M4"/>
<comment type="caution">
    <text evidence="2">The sequence shown here is derived from an EMBL/GenBank/DDBJ whole genome shotgun (WGS) entry which is preliminary data.</text>
</comment>
<feature type="compositionally biased region" description="Gly residues" evidence="1">
    <location>
        <begin position="212"/>
        <end position="226"/>
    </location>
</feature>
<feature type="compositionally biased region" description="Low complexity" evidence="1">
    <location>
        <begin position="191"/>
        <end position="203"/>
    </location>
</feature>
<evidence type="ECO:0000256" key="1">
    <source>
        <dbReference type="SAM" id="MobiDB-lite"/>
    </source>
</evidence>
<evidence type="ECO:0000313" key="3">
    <source>
        <dbReference type="Proteomes" id="UP000585474"/>
    </source>
</evidence>
<accession>A0A7J0D9M4</accession>